<comment type="caution">
    <text evidence="1">The sequence shown here is derived from an EMBL/GenBank/DDBJ whole genome shotgun (WGS) entry which is preliminary data.</text>
</comment>
<reference evidence="1 2" key="1">
    <citation type="submission" date="2019-01" db="EMBL/GenBank/DDBJ databases">
        <title>Draft Genome Sequences of Helcococcus ovis Strains Isolated from the Uterus and Vagina of Dairy Cows with Metritis.</title>
        <authorList>
            <person name="Cunha F."/>
            <person name="Jeon S.J."/>
            <person name="Kutzer P."/>
            <person name="Galvao K.N."/>
        </authorList>
    </citation>
    <scope>NUCLEOTIDE SEQUENCE [LARGE SCALE GENOMIC DNA]</scope>
    <source>
        <strain evidence="1 2">KG-37</strain>
    </source>
</reference>
<keyword evidence="2" id="KW-1185">Reference proteome</keyword>
<evidence type="ECO:0000313" key="1">
    <source>
        <dbReference type="EMBL" id="TFF66745.1"/>
    </source>
</evidence>
<name>A0A4R9C481_9FIRM</name>
<protein>
    <submittedName>
        <fullName evidence="1">Uncharacterized protein</fullName>
    </submittedName>
</protein>
<proteinExistence type="predicted"/>
<sequence length="89" mass="10728">MLKRIIKLLVVLMVIIIYPSNVFAQVKYYQSDFQKKELEEIKKKFDKLKTNFIGLSDDVEEIEDLNLEDNGLFIYYQPYFLQKDKINKE</sequence>
<dbReference type="EMBL" id="SCFR01000007">
    <property type="protein sequence ID" value="TFF66745.1"/>
    <property type="molecule type" value="Genomic_DNA"/>
</dbReference>
<dbReference type="Proteomes" id="UP000297454">
    <property type="component" value="Unassembled WGS sequence"/>
</dbReference>
<organism evidence="1 2">
    <name type="scientific">Helcococcus ovis</name>
    <dbReference type="NCBI Taxonomy" id="72026"/>
    <lineage>
        <taxon>Bacteria</taxon>
        <taxon>Bacillati</taxon>
        <taxon>Bacillota</taxon>
        <taxon>Tissierellia</taxon>
        <taxon>Tissierellales</taxon>
        <taxon>Peptoniphilaceae</taxon>
        <taxon>Helcococcus</taxon>
    </lineage>
</organism>
<dbReference type="GeneID" id="97030388"/>
<evidence type="ECO:0000313" key="2">
    <source>
        <dbReference type="Proteomes" id="UP000297454"/>
    </source>
</evidence>
<gene>
    <name evidence="1" type="ORF">EQF91_03045</name>
</gene>
<accession>A0A4R9C481</accession>
<dbReference type="AlphaFoldDB" id="A0A4R9C481"/>
<dbReference type="RefSeq" id="WP_134710212.1">
    <property type="nucleotide sequence ID" value="NZ_CP119081.1"/>
</dbReference>